<feature type="modified residue" description="Phosphohistidine" evidence="1">
    <location>
        <position position="132"/>
    </location>
</feature>
<dbReference type="EMBL" id="AVOT02005211">
    <property type="protein sequence ID" value="MBW0478496.1"/>
    <property type="molecule type" value="Genomic_DNA"/>
</dbReference>
<organism evidence="4 5">
    <name type="scientific">Austropuccinia psidii MF-1</name>
    <dbReference type="NCBI Taxonomy" id="1389203"/>
    <lineage>
        <taxon>Eukaryota</taxon>
        <taxon>Fungi</taxon>
        <taxon>Dikarya</taxon>
        <taxon>Basidiomycota</taxon>
        <taxon>Pucciniomycotina</taxon>
        <taxon>Pucciniomycetes</taxon>
        <taxon>Pucciniales</taxon>
        <taxon>Sphaerophragmiaceae</taxon>
        <taxon>Austropuccinia</taxon>
    </lineage>
</organism>
<dbReference type="GO" id="GO:0005737">
    <property type="term" value="C:cytoplasm"/>
    <property type="evidence" value="ECO:0007669"/>
    <property type="project" value="TreeGrafter"/>
</dbReference>
<dbReference type="GO" id="GO:0009927">
    <property type="term" value="F:histidine phosphotransfer kinase activity"/>
    <property type="evidence" value="ECO:0007669"/>
    <property type="project" value="InterPro"/>
</dbReference>
<sequence length="196" mass="21750">MSYPSSEIPSFPKSKGTNQKLSSCTPGEGYPFPRMPRPPSSLFTSFSCSTNFTQDNIPKSTSHSCQLPSIPHVINVEVFTQLLSLEDEAEGQNFKFTKALLDLYYKDAKETLKSMRSAVQSGQGRELASLAHFLRGAAASIGIAEVASLCEEIEIKIMAQDASLDQNWFNFHLESIENVHALSLEWFRAFYVQNGA</sequence>
<evidence type="ECO:0000256" key="1">
    <source>
        <dbReference type="PROSITE-ProRule" id="PRU00110"/>
    </source>
</evidence>
<dbReference type="GO" id="GO:0005634">
    <property type="term" value="C:nucleus"/>
    <property type="evidence" value="ECO:0007669"/>
    <property type="project" value="TreeGrafter"/>
</dbReference>
<dbReference type="GO" id="GO:0000160">
    <property type="term" value="P:phosphorelay signal transduction system"/>
    <property type="evidence" value="ECO:0007669"/>
    <property type="project" value="InterPro"/>
</dbReference>
<dbReference type="Proteomes" id="UP000765509">
    <property type="component" value="Unassembled WGS sequence"/>
</dbReference>
<dbReference type="PROSITE" id="PS50894">
    <property type="entry name" value="HPT"/>
    <property type="match status" value="1"/>
</dbReference>
<dbReference type="PANTHER" id="PTHR28242:SF52">
    <property type="entry name" value="PHOSPHORELAY INTERMEDIATE PROTEIN YPD1"/>
    <property type="match status" value="1"/>
</dbReference>
<evidence type="ECO:0000313" key="4">
    <source>
        <dbReference type="EMBL" id="MBW0478496.1"/>
    </source>
</evidence>
<dbReference type="GO" id="GO:0043424">
    <property type="term" value="F:protein histidine kinase binding"/>
    <property type="evidence" value="ECO:0007669"/>
    <property type="project" value="InterPro"/>
</dbReference>
<name>A0A9Q3GSQ5_9BASI</name>
<evidence type="ECO:0000256" key="2">
    <source>
        <dbReference type="SAM" id="MobiDB-lite"/>
    </source>
</evidence>
<accession>A0A9Q3GSQ5</accession>
<reference evidence="4" key="1">
    <citation type="submission" date="2021-03" db="EMBL/GenBank/DDBJ databases">
        <title>Draft genome sequence of rust myrtle Austropuccinia psidii MF-1, a brazilian biotype.</title>
        <authorList>
            <person name="Quecine M.C."/>
            <person name="Pachon D.M.R."/>
            <person name="Bonatelli M.L."/>
            <person name="Correr F.H."/>
            <person name="Franceschini L.M."/>
            <person name="Leite T.F."/>
            <person name="Margarido G.R.A."/>
            <person name="Almeida C.A."/>
            <person name="Ferrarezi J.A."/>
            <person name="Labate C.A."/>
        </authorList>
    </citation>
    <scope>NUCLEOTIDE SEQUENCE</scope>
    <source>
        <strain evidence="4">MF-1</strain>
    </source>
</reference>
<evidence type="ECO:0000313" key="5">
    <source>
        <dbReference type="Proteomes" id="UP000765509"/>
    </source>
</evidence>
<keyword evidence="1" id="KW-0597">Phosphoprotein</keyword>
<gene>
    <name evidence="4" type="ORF">O181_018211</name>
</gene>
<evidence type="ECO:0000259" key="3">
    <source>
        <dbReference type="PROSITE" id="PS50894"/>
    </source>
</evidence>
<dbReference type="InterPro" id="IPR008207">
    <property type="entry name" value="Sig_transdc_His_kin_Hpt_dom"/>
</dbReference>
<feature type="compositionally biased region" description="Polar residues" evidence="2">
    <location>
        <begin position="15"/>
        <end position="25"/>
    </location>
</feature>
<dbReference type="PANTHER" id="PTHR28242">
    <property type="entry name" value="PHOSPHORELAY INTERMEDIATE PROTEIN YPD1"/>
    <property type="match status" value="1"/>
</dbReference>
<feature type="domain" description="HPt" evidence="3">
    <location>
        <begin position="93"/>
        <end position="186"/>
    </location>
</feature>
<dbReference type="Gene3D" id="1.20.120.160">
    <property type="entry name" value="HPT domain"/>
    <property type="match status" value="1"/>
</dbReference>
<dbReference type="InterPro" id="IPR036641">
    <property type="entry name" value="HPT_dom_sf"/>
</dbReference>
<comment type="caution">
    <text evidence="4">The sequence shown here is derived from an EMBL/GenBank/DDBJ whole genome shotgun (WGS) entry which is preliminary data.</text>
</comment>
<proteinExistence type="predicted"/>
<dbReference type="Pfam" id="PF01627">
    <property type="entry name" value="Hpt"/>
    <property type="match status" value="1"/>
</dbReference>
<dbReference type="CDD" id="cd00088">
    <property type="entry name" value="HPT"/>
    <property type="match status" value="1"/>
</dbReference>
<keyword evidence="5" id="KW-1185">Reference proteome</keyword>
<dbReference type="AlphaFoldDB" id="A0A9Q3GSQ5"/>
<dbReference type="InterPro" id="IPR045871">
    <property type="entry name" value="AHP1-5/YPD1"/>
</dbReference>
<dbReference type="OrthoDB" id="1673781at2759"/>
<dbReference type="SUPFAM" id="SSF47226">
    <property type="entry name" value="Histidine-containing phosphotransfer domain, HPT domain"/>
    <property type="match status" value="1"/>
</dbReference>
<protein>
    <recommendedName>
        <fullName evidence="3">HPt domain-containing protein</fullName>
    </recommendedName>
</protein>
<feature type="region of interest" description="Disordered" evidence="2">
    <location>
        <begin position="1"/>
        <end position="32"/>
    </location>
</feature>